<proteinExistence type="inferred from homology"/>
<dbReference type="GeneID" id="14875707"/>
<gene>
    <name evidence="5" type="ORF">DFA_05083</name>
</gene>
<dbReference type="InterPro" id="IPR000009">
    <property type="entry name" value="PP2A_PR55"/>
</dbReference>
<evidence type="ECO:0008006" key="7">
    <source>
        <dbReference type="Google" id="ProtNLM"/>
    </source>
</evidence>
<keyword evidence="6" id="KW-1185">Reference proteome</keyword>
<feature type="region of interest" description="Disordered" evidence="4">
    <location>
        <begin position="136"/>
        <end position="164"/>
    </location>
</feature>
<feature type="compositionally biased region" description="Low complexity" evidence="4">
    <location>
        <begin position="535"/>
        <end position="545"/>
    </location>
</feature>
<feature type="region of interest" description="Disordered" evidence="4">
    <location>
        <begin position="532"/>
        <end position="581"/>
    </location>
</feature>
<dbReference type="Gene3D" id="2.130.10.10">
    <property type="entry name" value="YVTN repeat-like/Quinoprotein amine dehydrogenase"/>
    <property type="match status" value="1"/>
</dbReference>
<evidence type="ECO:0000256" key="3">
    <source>
        <dbReference type="ARBA" id="ARBA00022737"/>
    </source>
</evidence>
<dbReference type="AlphaFoldDB" id="F4PNA0"/>
<evidence type="ECO:0000256" key="2">
    <source>
        <dbReference type="ARBA" id="ARBA00022574"/>
    </source>
</evidence>
<feature type="region of interest" description="Disordered" evidence="4">
    <location>
        <begin position="1"/>
        <end position="23"/>
    </location>
</feature>
<keyword evidence="2" id="KW-0853">WD repeat</keyword>
<dbReference type="OrthoDB" id="6274823at2759"/>
<feature type="compositionally biased region" description="Basic and acidic residues" evidence="4">
    <location>
        <begin position="1"/>
        <end position="14"/>
    </location>
</feature>
<evidence type="ECO:0000313" key="5">
    <source>
        <dbReference type="EMBL" id="EGG22953.1"/>
    </source>
</evidence>
<evidence type="ECO:0000313" key="6">
    <source>
        <dbReference type="Proteomes" id="UP000007797"/>
    </source>
</evidence>
<dbReference type="Proteomes" id="UP000007797">
    <property type="component" value="Unassembled WGS sequence"/>
</dbReference>
<dbReference type="KEGG" id="dfa:DFA_05083"/>
<evidence type="ECO:0000256" key="1">
    <source>
        <dbReference type="ARBA" id="ARBA00008259"/>
    </source>
</evidence>
<dbReference type="SMART" id="SM00320">
    <property type="entry name" value="WD40"/>
    <property type="match status" value="5"/>
</dbReference>
<dbReference type="InterPro" id="IPR036322">
    <property type="entry name" value="WD40_repeat_dom_sf"/>
</dbReference>
<feature type="compositionally biased region" description="Low complexity" evidence="4">
    <location>
        <begin position="139"/>
        <end position="164"/>
    </location>
</feature>
<dbReference type="EMBL" id="GL883008">
    <property type="protein sequence ID" value="EGG22953.1"/>
    <property type="molecule type" value="Genomic_DNA"/>
</dbReference>
<dbReference type="RefSeq" id="XP_004360804.1">
    <property type="nucleotide sequence ID" value="XM_004360747.1"/>
</dbReference>
<sequence>MFNHQKDSSSRTTKEEDDDEDECNIDDTVVIEHSPQISTLEFDHSASYLAVGYSNGSISIMRVATTNLNYMNTLDLDAASISSSSSSSSSYSLIDGETTEIEDENNDDDDMFMMDDDYIGTKKKFKIDSFNNSIPSPPQQYYKKQQHQQHQQQQQFKNSNINSNNSNNIGSTTLSYELVFCFQAHESDVIQIKWWKGTCSTLLFLSSSVSSTKLWRFNDLSSMMNSRESPTLVSSSSTSSLVGKKKRWSQYDGLDSNNSSSNNTNNIPFTDLSKKLRFTLKRTYENEEIFNINSISINSDCQTFISSDELRVYLWDLNVNQQCFNIINLKPTNIQLLNEVIRVTEFHPQHCNQLVYGTSRGSVKLCDLRTSALCNDFSKVYVPQQINESTFSDYLNSILDLRFSPDGRYFATRNLESLSIWDMNMENQPIATYNLYNQNYLHSKLYDMYESSTFVGKFPCCFINQEQVITGSYDNKSLVWNPFSSDSFIIDNNNNAGNGNYVNNNNNGMVDEHDTIIPSDFNCQLLKDGEGDDLSTTTSSSSSSSKYNNTPPLNSSSTSSSSSSSSTNTFTTQSSVSAVTNNPVDTNQRVIVKPWSIYNASSPSSSPVNSQQQLNHKLSIKKFNEESIRSIHSMNNLIAMSDQNQIYIYSTLNVANDSIHKGA</sequence>
<dbReference type="SUPFAM" id="SSF50978">
    <property type="entry name" value="WD40 repeat-like"/>
    <property type="match status" value="1"/>
</dbReference>
<organism evidence="5 6">
    <name type="scientific">Cavenderia fasciculata</name>
    <name type="common">Slime mold</name>
    <name type="synonym">Dictyostelium fasciculatum</name>
    <dbReference type="NCBI Taxonomy" id="261658"/>
    <lineage>
        <taxon>Eukaryota</taxon>
        <taxon>Amoebozoa</taxon>
        <taxon>Evosea</taxon>
        <taxon>Eumycetozoa</taxon>
        <taxon>Dictyostelia</taxon>
        <taxon>Acytosteliales</taxon>
        <taxon>Cavenderiaceae</taxon>
        <taxon>Cavenderia</taxon>
    </lineage>
</organism>
<dbReference type="STRING" id="1054147.F4PNA0"/>
<evidence type="ECO:0000256" key="4">
    <source>
        <dbReference type="SAM" id="MobiDB-lite"/>
    </source>
</evidence>
<dbReference type="InterPro" id="IPR015943">
    <property type="entry name" value="WD40/YVTN_repeat-like_dom_sf"/>
</dbReference>
<name>F4PNA0_CACFS</name>
<keyword evidence="3" id="KW-0677">Repeat</keyword>
<feature type="compositionally biased region" description="Low complexity" evidence="4">
    <location>
        <begin position="555"/>
        <end position="577"/>
    </location>
</feature>
<dbReference type="GO" id="GO:0019888">
    <property type="term" value="F:protein phosphatase regulator activity"/>
    <property type="evidence" value="ECO:0007669"/>
    <property type="project" value="InterPro"/>
</dbReference>
<dbReference type="InterPro" id="IPR001680">
    <property type="entry name" value="WD40_rpt"/>
</dbReference>
<comment type="similarity">
    <text evidence="1">Belongs to the phosphatase 2A regulatory subunit B family.</text>
</comment>
<reference evidence="6" key="1">
    <citation type="journal article" date="2011" name="Genome Res.">
        <title>Phylogeny-wide analysis of social amoeba genomes highlights ancient origins for complex intercellular communication.</title>
        <authorList>
            <person name="Heidel A.J."/>
            <person name="Lawal H.M."/>
            <person name="Felder M."/>
            <person name="Schilde C."/>
            <person name="Helps N.R."/>
            <person name="Tunggal B."/>
            <person name="Rivero F."/>
            <person name="John U."/>
            <person name="Schleicher M."/>
            <person name="Eichinger L."/>
            <person name="Platzer M."/>
            <person name="Noegel A.A."/>
            <person name="Schaap P."/>
            <person name="Gloeckner G."/>
        </authorList>
    </citation>
    <scope>NUCLEOTIDE SEQUENCE [LARGE SCALE GENOMIC DNA]</scope>
    <source>
        <strain evidence="6">SH3</strain>
    </source>
</reference>
<accession>F4PNA0</accession>
<dbReference type="PANTHER" id="PTHR11871">
    <property type="entry name" value="PROTEIN PHOSPHATASE PP2A REGULATORY SUBUNIT B"/>
    <property type="match status" value="1"/>
</dbReference>
<dbReference type="GO" id="GO:0000159">
    <property type="term" value="C:protein phosphatase type 2A complex"/>
    <property type="evidence" value="ECO:0007669"/>
    <property type="project" value="InterPro"/>
</dbReference>
<protein>
    <recommendedName>
        <fullName evidence="7">WD40 repeat-containing protein</fullName>
    </recommendedName>
</protein>